<evidence type="ECO:0000256" key="3">
    <source>
        <dbReference type="ARBA" id="ARBA00022475"/>
    </source>
</evidence>
<evidence type="ECO:0000256" key="10">
    <source>
        <dbReference type="ARBA" id="ARBA00022989"/>
    </source>
</evidence>
<organism evidence="18 19">
    <name type="scientific">Halomicrobium zhouii</name>
    <dbReference type="NCBI Taxonomy" id="767519"/>
    <lineage>
        <taxon>Archaea</taxon>
        <taxon>Methanobacteriati</taxon>
        <taxon>Methanobacteriota</taxon>
        <taxon>Stenosarchaea group</taxon>
        <taxon>Halobacteria</taxon>
        <taxon>Halobacteriales</taxon>
        <taxon>Haloarculaceae</taxon>
        <taxon>Halomicrobium</taxon>
    </lineage>
</organism>
<sequence length="379" mass="40577">MREYDVARVWGIPIRVHISLLVILPILAYLIGSGEQIGLYAGLIESLTGTSLDVAVLRQGNTPWVIGSVAAVALFVSVLLHELGHAWAAMRYDLDVESITLWILGGLANLGSIPREWKKEFWIAVAGPIVSVATGVVCYLALFAVPASADVTTFIVGWLAVTNLTLAVFNMLPAFPMDGGRVLRALLARNRPYVAATRTAARVGSAFAILFAVFGILPPIQPMFLLLALFIYGAANSESRMVALSDLLDGLTVGELASGTEASIDAGATVDELVSRMFADRRTQFVVTEDGTPIGVVSAVDFKALSPEERATTTIDALVERDLPRFDAGMAAFDALVELDGNRTTEALVEDAAGTRVITRADFAAAMEMRRLVGTHEPF</sequence>
<feature type="transmembrane region" description="Helical" evidence="14">
    <location>
        <begin position="121"/>
        <end position="145"/>
    </location>
</feature>
<evidence type="ECO:0000259" key="17">
    <source>
        <dbReference type="Pfam" id="PF02163"/>
    </source>
</evidence>
<proteinExistence type="inferred from homology"/>
<feature type="binding site" evidence="16">
    <location>
        <position position="81"/>
    </location>
    <ligand>
        <name>Zn(2+)</name>
        <dbReference type="ChEBI" id="CHEBI:29105"/>
        <note>catalytic</note>
    </ligand>
</feature>
<dbReference type="EMBL" id="FOZK01000006">
    <property type="protein sequence ID" value="SFS13035.1"/>
    <property type="molecule type" value="Genomic_DNA"/>
</dbReference>
<comment type="similarity">
    <text evidence="2 14">Belongs to the peptidase M50B family.</text>
</comment>
<name>A0A1I6MBF2_9EURY</name>
<keyword evidence="7" id="KW-0677">Repeat</keyword>
<keyword evidence="19" id="KW-1185">Reference proteome</keyword>
<dbReference type="InterPro" id="IPR046342">
    <property type="entry name" value="CBS_dom_sf"/>
</dbReference>
<reference evidence="18 19" key="1">
    <citation type="submission" date="2016-10" db="EMBL/GenBank/DDBJ databases">
        <authorList>
            <person name="de Groot N.N."/>
        </authorList>
    </citation>
    <scope>NUCLEOTIDE SEQUENCE [LARGE SCALE GENOMIC DNA]</scope>
    <source>
        <strain evidence="18 19">CGMCC 1.10457</strain>
    </source>
</reference>
<dbReference type="OrthoDB" id="12044at2157"/>
<dbReference type="RefSeq" id="WP_089819401.1">
    <property type="nucleotide sequence ID" value="NZ_FOZK01000006.1"/>
</dbReference>
<feature type="transmembrane region" description="Helical" evidence="14">
    <location>
        <begin position="64"/>
        <end position="84"/>
    </location>
</feature>
<dbReference type="GO" id="GO:0008237">
    <property type="term" value="F:metallopeptidase activity"/>
    <property type="evidence" value="ECO:0007669"/>
    <property type="project" value="UniProtKB-UniRule"/>
</dbReference>
<evidence type="ECO:0000256" key="7">
    <source>
        <dbReference type="ARBA" id="ARBA00022737"/>
    </source>
</evidence>
<dbReference type="AlphaFoldDB" id="A0A1I6MBF2"/>
<evidence type="ECO:0000256" key="8">
    <source>
        <dbReference type="ARBA" id="ARBA00022801"/>
    </source>
</evidence>
<dbReference type="Proteomes" id="UP000199062">
    <property type="component" value="Unassembled WGS sequence"/>
</dbReference>
<dbReference type="GO" id="GO:0046872">
    <property type="term" value="F:metal ion binding"/>
    <property type="evidence" value="ECO:0007669"/>
    <property type="project" value="UniProtKB-UniRule"/>
</dbReference>
<feature type="domain" description="Peptidase M50" evidence="17">
    <location>
        <begin position="70"/>
        <end position="144"/>
    </location>
</feature>
<evidence type="ECO:0000256" key="4">
    <source>
        <dbReference type="ARBA" id="ARBA00022670"/>
    </source>
</evidence>
<feature type="active site" evidence="15">
    <location>
        <position position="82"/>
    </location>
</feature>
<keyword evidence="5 14" id="KW-0812">Transmembrane</keyword>
<evidence type="ECO:0000256" key="9">
    <source>
        <dbReference type="ARBA" id="ARBA00022833"/>
    </source>
</evidence>
<comment type="cofactor">
    <cofactor evidence="14 16">
        <name>Zn(2+)</name>
        <dbReference type="ChEBI" id="CHEBI:29105"/>
    </cofactor>
    <text evidence="14 16">Binds 1 zinc ion per subunit.</text>
</comment>
<evidence type="ECO:0000256" key="1">
    <source>
        <dbReference type="ARBA" id="ARBA00004651"/>
    </source>
</evidence>
<dbReference type="InterPro" id="IPR008915">
    <property type="entry name" value="Peptidase_M50"/>
</dbReference>
<keyword evidence="12" id="KW-0129">CBS domain</keyword>
<keyword evidence="11 14" id="KW-0482">Metalloprotease</keyword>
<accession>A0A1I6MBF2</accession>
<gene>
    <name evidence="18" type="ORF">SAMN05216559_4183</name>
</gene>
<feature type="transmembrane region" description="Helical" evidence="14">
    <location>
        <begin position="151"/>
        <end position="172"/>
    </location>
</feature>
<evidence type="ECO:0000256" key="13">
    <source>
        <dbReference type="ARBA" id="ARBA00023136"/>
    </source>
</evidence>
<protein>
    <recommendedName>
        <fullName evidence="14">Zinc metalloprotease</fullName>
    </recommendedName>
</protein>
<keyword evidence="4 14" id="KW-0645">Protease</keyword>
<dbReference type="SUPFAM" id="SSF54631">
    <property type="entry name" value="CBS-domain pair"/>
    <property type="match status" value="1"/>
</dbReference>
<evidence type="ECO:0000256" key="5">
    <source>
        <dbReference type="ARBA" id="ARBA00022692"/>
    </source>
</evidence>
<dbReference type="GO" id="GO:0005886">
    <property type="term" value="C:plasma membrane"/>
    <property type="evidence" value="ECO:0007669"/>
    <property type="project" value="UniProtKB-SubCell"/>
</dbReference>
<evidence type="ECO:0000256" key="15">
    <source>
        <dbReference type="PIRSR" id="PIRSR006404-1"/>
    </source>
</evidence>
<keyword evidence="10 14" id="KW-1133">Transmembrane helix</keyword>
<evidence type="ECO:0000313" key="19">
    <source>
        <dbReference type="Proteomes" id="UP000199062"/>
    </source>
</evidence>
<feature type="domain" description="Peptidase M50" evidence="17">
    <location>
        <begin position="152"/>
        <end position="210"/>
    </location>
</feature>
<dbReference type="GO" id="GO:0006508">
    <property type="term" value="P:proteolysis"/>
    <property type="evidence" value="ECO:0007669"/>
    <property type="project" value="UniProtKB-KW"/>
</dbReference>
<evidence type="ECO:0000313" key="18">
    <source>
        <dbReference type="EMBL" id="SFS13035.1"/>
    </source>
</evidence>
<dbReference type="PANTHER" id="PTHR39188:SF3">
    <property type="entry name" value="STAGE IV SPORULATION PROTEIN FB"/>
    <property type="match status" value="1"/>
</dbReference>
<keyword evidence="6 14" id="KW-0479">Metal-binding</keyword>
<evidence type="ECO:0000256" key="16">
    <source>
        <dbReference type="PIRSR" id="PIRSR006404-2"/>
    </source>
</evidence>
<feature type="transmembrane region" description="Helical" evidence="14">
    <location>
        <begin position="193"/>
        <end position="214"/>
    </location>
</feature>
<keyword evidence="13 14" id="KW-0472">Membrane</keyword>
<dbReference type="CDD" id="cd06164">
    <property type="entry name" value="S2P-M50_SpoIVFB_CBS"/>
    <property type="match status" value="1"/>
</dbReference>
<evidence type="ECO:0000256" key="11">
    <source>
        <dbReference type="ARBA" id="ARBA00023049"/>
    </source>
</evidence>
<dbReference type="Pfam" id="PF02163">
    <property type="entry name" value="Peptidase_M50"/>
    <property type="match status" value="2"/>
</dbReference>
<feature type="binding site" evidence="16">
    <location>
        <position position="85"/>
    </location>
    <ligand>
        <name>Zn(2+)</name>
        <dbReference type="ChEBI" id="CHEBI:29105"/>
        <note>catalytic</note>
    </ligand>
</feature>
<evidence type="ECO:0000256" key="6">
    <source>
        <dbReference type="ARBA" id="ARBA00022723"/>
    </source>
</evidence>
<feature type="binding site" evidence="16">
    <location>
        <position position="178"/>
    </location>
    <ligand>
        <name>Zn(2+)</name>
        <dbReference type="ChEBI" id="CHEBI:29105"/>
        <note>catalytic</note>
    </ligand>
</feature>
<dbReference type="PIRSF" id="PIRSF006404">
    <property type="entry name" value="UCP006404_Pept_M50_CBS"/>
    <property type="match status" value="1"/>
</dbReference>
<comment type="subcellular location">
    <subcellularLocation>
        <location evidence="1 14">Cell membrane</location>
        <topology evidence="1 14">Multi-pass membrane protein</topology>
    </subcellularLocation>
</comment>
<feature type="transmembrane region" description="Helical" evidence="14">
    <location>
        <begin position="12"/>
        <end position="31"/>
    </location>
</feature>
<evidence type="ECO:0000256" key="14">
    <source>
        <dbReference type="PIRNR" id="PIRNR006404"/>
    </source>
</evidence>
<keyword evidence="3 14" id="KW-1003">Cell membrane</keyword>
<evidence type="ECO:0000256" key="2">
    <source>
        <dbReference type="ARBA" id="ARBA00007931"/>
    </source>
</evidence>
<keyword evidence="8 14" id="KW-0378">Hydrolase</keyword>
<dbReference type="InterPro" id="IPR016483">
    <property type="entry name" value="UCP006404_Pept_M50_CBS"/>
</dbReference>
<evidence type="ECO:0000256" key="12">
    <source>
        <dbReference type="ARBA" id="ARBA00023122"/>
    </source>
</evidence>
<dbReference type="Gene3D" id="3.10.580.10">
    <property type="entry name" value="CBS-domain"/>
    <property type="match status" value="1"/>
</dbReference>
<keyword evidence="9 14" id="KW-0862">Zinc</keyword>
<dbReference type="PANTHER" id="PTHR39188">
    <property type="entry name" value="MEMBRANE-ASSOCIATED ZINC METALLOPROTEASE M50B"/>
    <property type="match status" value="1"/>
</dbReference>
<dbReference type="STRING" id="767519.SAMN05216559_4183"/>